<dbReference type="AlphaFoldDB" id="A0A562J3K7"/>
<evidence type="ECO:0000259" key="3">
    <source>
        <dbReference type="PROSITE" id="PS51186"/>
    </source>
</evidence>
<dbReference type="InterPro" id="IPR050680">
    <property type="entry name" value="YpeA/RimI_acetyltransf"/>
</dbReference>
<evidence type="ECO:0000256" key="1">
    <source>
        <dbReference type="ARBA" id="ARBA00022679"/>
    </source>
</evidence>
<dbReference type="RefSeq" id="WP_145086095.1">
    <property type="nucleotide sequence ID" value="NZ_VLKH01000012.1"/>
</dbReference>
<dbReference type="Proteomes" id="UP000315343">
    <property type="component" value="Unassembled WGS sequence"/>
</dbReference>
<dbReference type="InterPro" id="IPR016181">
    <property type="entry name" value="Acyl_CoA_acyltransferase"/>
</dbReference>
<feature type="domain" description="N-acetyltransferase" evidence="3">
    <location>
        <begin position="2"/>
        <end position="155"/>
    </location>
</feature>
<dbReference type="PROSITE" id="PS51186">
    <property type="entry name" value="GNAT"/>
    <property type="match status" value="2"/>
</dbReference>
<dbReference type="PANTHER" id="PTHR43420:SF44">
    <property type="entry name" value="ACETYLTRANSFERASE YPEA"/>
    <property type="match status" value="1"/>
</dbReference>
<gene>
    <name evidence="4" type="ORF">LY60_03238</name>
</gene>
<keyword evidence="2" id="KW-0012">Acyltransferase</keyword>
<name>A0A562J3K7_9FIRM</name>
<dbReference type="OrthoDB" id="9794566at2"/>
<dbReference type="Pfam" id="PF00583">
    <property type="entry name" value="Acetyltransf_1"/>
    <property type="match status" value="1"/>
</dbReference>
<dbReference type="Gene3D" id="3.40.630.30">
    <property type="match status" value="2"/>
</dbReference>
<dbReference type="Pfam" id="PF13508">
    <property type="entry name" value="Acetyltransf_7"/>
    <property type="match status" value="1"/>
</dbReference>
<dbReference type="PANTHER" id="PTHR43420">
    <property type="entry name" value="ACETYLTRANSFERASE"/>
    <property type="match status" value="1"/>
</dbReference>
<dbReference type="InterPro" id="IPR000182">
    <property type="entry name" value="GNAT_dom"/>
</dbReference>
<sequence length="283" mass="32401">MIIYKTCTDVTMNEIFAAFSLGFSDYIVPLKMSQNVFESRFFGPEGNSLNQSIIALDNELPVGIILGGIRFFDGLKTMRCGTLCIAPEYRGCGISNKLLEMHKSSAVNERCKQLFLEVIKSNERAVKFYENCGYTKVYDLKYYSGTIKSMHFSKDSHPYIIKNISFEKIDDFRKTLMDCHINWQSDTPFYAMSTNEAYFAAYEGNKEIAYIAMSSQGKINFLWVDPAYRNQGLGSSMVQKAAQMQNAEKCTICIPNNSSLEGFLRKQQFQKEPIEQYEMYLPL</sequence>
<organism evidence="4 5">
    <name type="scientific">Sedimentibacter saalensis</name>
    <dbReference type="NCBI Taxonomy" id="130788"/>
    <lineage>
        <taxon>Bacteria</taxon>
        <taxon>Bacillati</taxon>
        <taxon>Bacillota</taxon>
        <taxon>Tissierellia</taxon>
        <taxon>Sedimentibacter</taxon>
    </lineage>
</organism>
<comment type="caution">
    <text evidence="4">The sequence shown here is derived from an EMBL/GenBank/DDBJ whole genome shotgun (WGS) entry which is preliminary data.</text>
</comment>
<evidence type="ECO:0000313" key="5">
    <source>
        <dbReference type="Proteomes" id="UP000315343"/>
    </source>
</evidence>
<feature type="domain" description="N-acetyltransferase" evidence="3">
    <location>
        <begin position="159"/>
        <end position="283"/>
    </location>
</feature>
<dbReference type="CDD" id="cd04301">
    <property type="entry name" value="NAT_SF"/>
    <property type="match status" value="2"/>
</dbReference>
<keyword evidence="1 4" id="KW-0808">Transferase</keyword>
<keyword evidence="5" id="KW-1185">Reference proteome</keyword>
<dbReference type="GO" id="GO:0016747">
    <property type="term" value="F:acyltransferase activity, transferring groups other than amino-acyl groups"/>
    <property type="evidence" value="ECO:0007669"/>
    <property type="project" value="InterPro"/>
</dbReference>
<dbReference type="SUPFAM" id="SSF55729">
    <property type="entry name" value="Acyl-CoA N-acyltransferases (Nat)"/>
    <property type="match status" value="2"/>
</dbReference>
<evidence type="ECO:0000256" key="2">
    <source>
        <dbReference type="ARBA" id="ARBA00023315"/>
    </source>
</evidence>
<dbReference type="EMBL" id="VLKH01000012">
    <property type="protein sequence ID" value="TWH77730.1"/>
    <property type="molecule type" value="Genomic_DNA"/>
</dbReference>
<accession>A0A562J3K7</accession>
<reference evidence="4 5" key="1">
    <citation type="submission" date="2019-07" db="EMBL/GenBank/DDBJ databases">
        <title>Genomic Encyclopedia of Type Strains, Phase I: the one thousand microbial genomes (KMG-I) project.</title>
        <authorList>
            <person name="Kyrpides N."/>
        </authorList>
    </citation>
    <scope>NUCLEOTIDE SEQUENCE [LARGE SCALE GENOMIC DNA]</scope>
    <source>
        <strain evidence="4 5">DSM 13558</strain>
    </source>
</reference>
<proteinExistence type="predicted"/>
<evidence type="ECO:0000313" key="4">
    <source>
        <dbReference type="EMBL" id="TWH77730.1"/>
    </source>
</evidence>
<protein>
    <submittedName>
        <fullName evidence="4">Acetyltransferase (GNAT) family protein</fullName>
    </submittedName>
</protein>